<dbReference type="InterPro" id="IPR002885">
    <property type="entry name" value="PPR_rpt"/>
</dbReference>
<dbReference type="GO" id="GO:0009451">
    <property type="term" value="P:RNA modification"/>
    <property type="evidence" value="ECO:0007669"/>
    <property type="project" value="InterPro"/>
</dbReference>
<dbReference type="NCBIfam" id="TIGR00756">
    <property type="entry name" value="PPR"/>
    <property type="match status" value="2"/>
</dbReference>
<dbReference type="Proteomes" id="UP001180020">
    <property type="component" value="Unassembled WGS sequence"/>
</dbReference>
<dbReference type="EMBL" id="JAUJYO010000001">
    <property type="protein sequence ID" value="KAK1324778.1"/>
    <property type="molecule type" value="Genomic_DNA"/>
</dbReference>
<reference evidence="3" key="1">
    <citation type="journal article" date="2023" name="Nat. Commun.">
        <title>Diploid and tetraploid genomes of Acorus and the evolution of monocots.</title>
        <authorList>
            <person name="Ma L."/>
            <person name="Liu K.W."/>
            <person name="Li Z."/>
            <person name="Hsiao Y.Y."/>
            <person name="Qi Y."/>
            <person name="Fu T."/>
            <person name="Tang G.D."/>
            <person name="Zhang D."/>
            <person name="Sun W.H."/>
            <person name="Liu D.K."/>
            <person name="Li Y."/>
            <person name="Chen G.Z."/>
            <person name="Liu X.D."/>
            <person name="Liao X.Y."/>
            <person name="Jiang Y.T."/>
            <person name="Yu X."/>
            <person name="Hao Y."/>
            <person name="Huang J."/>
            <person name="Zhao X.W."/>
            <person name="Ke S."/>
            <person name="Chen Y.Y."/>
            <person name="Wu W.L."/>
            <person name="Hsu J.L."/>
            <person name="Lin Y.F."/>
            <person name="Huang M.D."/>
            <person name="Li C.Y."/>
            <person name="Huang L."/>
            <person name="Wang Z.W."/>
            <person name="Zhao X."/>
            <person name="Zhong W.Y."/>
            <person name="Peng D.H."/>
            <person name="Ahmad S."/>
            <person name="Lan S."/>
            <person name="Zhang J.S."/>
            <person name="Tsai W.C."/>
            <person name="Van de Peer Y."/>
            <person name="Liu Z.J."/>
        </authorList>
    </citation>
    <scope>NUCLEOTIDE SEQUENCE</scope>
    <source>
        <strain evidence="3">CP</strain>
    </source>
</reference>
<dbReference type="PROSITE" id="PS51375">
    <property type="entry name" value="PPR"/>
    <property type="match status" value="1"/>
</dbReference>
<evidence type="ECO:0000256" key="2">
    <source>
        <dbReference type="PROSITE-ProRule" id="PRU00708"/>
    </source>
</evidence>
<dbReference type="Gene3D" id="1.25.40.10">
    <property type="entry name" value="Tetratricopeptide repeat domain"/>
    <property type="match status" value="2"/>
</dbReference>
<feature type="repeat" description="PPR" evidence="2">
    <location>
        <begin position="1"/>
        <end position="28"/>
    </location>
</feature>
<evidence type="ECO:0000256" key="1">
    <source>
        <dbReference type="ARBA" id="ARBA00022737"/>
    </source>
</evidence>
<evidence type="ECO:0000313" key="4">
    <source>
        <dbReference type="Proteomes" id="UP001180020"/>
    </source>
</evidence>
<dbReference type="PANTHER" id="PTHR47926">
    <property type="entry name" value="PENTATRICOPEPTIDE REPEAT-CONTAINING PROTEIN"/>
    <property type="match status" value="1"/>
</dbReference>
<organism evidence="3 4">
    <name type="scientific">Acorus calamus</name>
    <name type="common">Sweet flag</name>
    <dbReference type="NCBI Taxonomy" id="4465"/>
    <lineage>
        <taxon>Eukaryota</taxon>
        <taxon>Viridiplantae</taxon>
        <taxon>Streptophyta</taxon>
        <taxon>Embryophyta</taxon>
        <taxon>Tracheophyta</taxon>
        <taxon>Spermatophyta</taxon>
        <taxon>Magnoliopsida</taxon>
        <taxon>Liliopsida</taxon>
        <taxon>Acoraceae</taxon>
        <taxon>Acorus</taxon>
    </lineage>
</organism>
<dbReference type="GO" id="GO:0003723">
    <property type="term" value="F:RNA binding"/>
    <property type="evidence" value="ECO:0007669"/>
    <property type="project" value="InterPro"/>
</dbReference>
<keyword evidence="4" id="KW-1185">Reference proteome</keyword>
<dbReference type="InterPro" id="IPR046960">
    <property type="entry name" value="PPR_At4g14850-like_plant"/>
</dbReference>
<proteinExistence type="predicted"/>
<comment type="caution">
    <text evidence="3">The sequence shown here is derived from an EMBL/GenBank/DDBJ whole genome shotgun (WGS) entry which is preliminary data.</text>
</comment>
<dbReference type="AlphaFoldDB" id="A0AAV9FFG6"/>
<accession>A0AAV9FFG6</accession>
<name>A0AAV9FFG6_ACOCL</name>
<reference evidence="3" key="2">
    <citation type="submission" date="2023-06" db="EMBL/GenBank/DDBJ databases">
        <authorList>
            <person name="Ma L."/>
            <person name="Liu K.-W."/>
            <person name="Li Z."/>
            <person name="Hsiao Y.-Y."/>
            <person name="Qi Y."/>
            <person name="Fu T."/>
            <person name="Tang G."/>
            <person name="Zhang D."/>
            <person name="Sun W.-H."/>
            <person name="Liu D.-K."/>
            <person name="Li Y."/>
            <person name="Chen G.-Z."/>
            <person name="Liu X.-D."/>
            <person name="Liao X.-Y."/>
            <person name="Jiang Y.-T."/>
            <person name="Yu X."/>
            <person name="Hao Y."/>
            <person name="Huang J."/>
            <person name="Zhao X.-W."/>
            <person name="Ke S."/>
            <person name="Chen Y.-Y."/>
            <person name="Wu W.-L."/>
            <person name="Hsu J.-L."/>
            <person name="Lin Y.-F."/>
            <person name="Huang M.-D."/>
            <person name="Li C.-Y."/>
            <person name="Huang L."/>
            <person name="Wang Z.-W."/>
            <person name="Zhao X."/>
            <person name="Zhong W.-Y."/>
            <person name="Peng D.-H."/>
            <person name="Ahmad S."/>
            <person name="Lan S."/>
            <person name="Zhang J.-S."/>
            <person name="Tsai W.-C."/>
            <person name="Van De Peer Y."/>
            <person name="Liu Z.-J."/>
        </authorList>
    </citation>
    <scope>NUCLEOTIDE SEQUENCE</scope>
    <source>
        <strain evidence="3">CP</strain>
        <tissue evidence="3">Leaves</tissue>
    </source>
</reference>
<keyword evidence="1" id="KW-0677">Repeat</keyword>
<sequence>MISGYIGFGRPEESRRTFKRMVEYGIDPNAFTLSFSIKACAVLGALKLGRCLHGVVFLRGFASNEVIVHSLSASNEALQSFEEMAEPDSVSWRTSSGQVKRWRNYFRSMREDYKIERGLKHYNCMVGLLARAGMIDEAEELINGKALQGESFILIHHEFFEGCK</sequence>
<protein>
    <submittedName>
        <fullName evidence="3">Pentatricopeptide repeat-containing protein</fullName>
    </submittedName>
</protein>
<evidence type="ECO:0000313" key="3">
    <source>
        <dbReference type="EMBL" id="KAK1324778.1"/>
    </source>
</evidence>
<gene>
    <name evidence="3" type="primary">PCMP-E4</name>
    <name evidence="3" type="ORF">QJS10_CPA01g02340</name>
</gene>
<dbReference type="InterPro" id="IPR011990">
    <property type="entry name" value="TPR-like_helical_dom_sf"/>
</dbReference>
<dbReference type="Pfam" id="PF01535">
    <property type="entry name" value="PPR"/>
    <property type="match status" value="2"/>
</dbReference>